<feature type="domain" description="Metallo-beta-lactamase" evidence="7">
    <location>
        <begin position="525"/>
        <end position="686"/>
    </location>
</feature>
<keyword evidence="5 6" id="KW-0472">Membrane</keyword>
<dbReference type="EMBL" id="CP001321">
    <property type="protein sequence ID" value="ACL32135.1"/>
    <property type="molecule type" value="Genomic_DNA"/>
</dbReference>
<dbReference type="InterPro" id="IPR004797">
    <property type="entry name" value="Competence_ComEC/Rec2"/>
</dbReference>
<dbReference type="Gene3D" id="3.60.15.10">
    <property type="entry name" value="Ribonuclease Z/Hydroxyacylglutathione hydrolase-like"/>
    <property type="match status" value="1"/>
</dbReference>
<feature type="transmembrane region" description="Helical" evidence="6">
    <location>
        <begin position="364"/>
        <end position="383"/>
    </location>
</feature>
<dbReference type="STRING" id="557723.HAPS_0467"/>
<name>B8F483_GLAP5</name>
<gene>
    <name evidence="9" type="primary">rec2</name>
    <name evidence="9" type="ordered locus">HAPS_0467</name>
</gene>
<feature type="transmembrane region" description="Helical" evidence="6">
    <location>
        <begin position="389"/>
        <end position="414"/>
    </location>
</feature>
<evidence type="ECO:0000313" key="9">
    <source>
        <dbReference type="EMBL" id="ACL32135.1"/>
    </source>
</evidence>
<reference evidence="9 10" key="1">
    <citation type="journal article" date="2009" name="J. Bacteriol.">
        <title>Complete genome sequence of Haemophilus parasuis SH0165.</title>
        <authorList>
            <person name="Yue M."/>
            <person name="Yang F."/>
            <person name="Yang J."/>
            <person name="Bei W."/>
            <person name="Cai X."/>
            <person name="Chen L."/>
            <person name="Dong J."/>
            <person name="Zhou R."/>
            <person name="Jin M."/>
            <person name="Jin Q."/>
            <person name="Chen H."/>
        </authorList>
    </citation>
    <scope>NUCLEOTIDE SEQUENCE [LARGE SCALE GENOMIC DNA]</scope>
    <source>
        <strain evidence="9 10">SH0165</strain>
    </source>
</reference>
<evidence type="ECO:0000256" key="4">
    <source>
        <dbReference type="ARBA" id="ARBA00022989"/>
    </source>
</evidence>
<dbReference type="GO" id="GO:0030420">
    <property type="term" value="P:establishment of competence for transformation"/>
    <property type="evidence" value="ECO:0007669"/>
    <property type="project" value="InterPro"/>
</dbReference>
<evidence type="ECO:0000259" key="7">
    <source>
        <dbReference type="Pfam" id="PF00753"/>
    </source>
</evidence>
<dbReference type="NCBIfam" id="TIGR00361">
    <property type="entry name" value="ComEC_Rec2"/>
    <property type="match status" value="1"/>
</dbReference>
<dbReference type="InterPro" id="IPR052159">
    <property type="entry name" value="Competence_DNA_uptake"/>
</dbReference>
<evidence type="ECO:0000256" key="1">
    <source>
        <dbReference type="ARBA" id="ARBA00004651"/>
    </source>
</evidence>
<dbReference type="KEGG" id="hap:HAPS_0467"/>
<dbReference type="GO" id="GO:0005886">
    <property type="term" value="C:plasma membrane"/>
    <property type="evidence" value="ECO:0007669"/>
    <property type="project" value="UniProtKB-SubCell"/>
</dbReference>
<evidence type="ECO:0000256" key="2">
    <source>
        <dbReference type="ARBA" id="ARBA00022475"/>
    </source>
</evidence>
<feature type="transmembrane region" description="Helical" evidence="6">
    <location>
        <begin position="304"/>
        <end position="320"/>
    </location>
</feature>
<keyword evidence="3 6" id="KW-0812">Transmembrane</keyword>
<dbReference type="PANTHER" id="PTHR30619">
    <property type="entry name" value="DNA INTERNALIZATION/COMPETENCE PROTEIN COMEC/REC2"/>
    <property type="match status" value="1"/>
</dbReference>
<proteinExistence type="predicted"/>
<feature type="transmembrane region" description="Helical" evidence="6">
    <location>
        <begin position="212"/>
        <end position="235"/>
    </location>
</feature>
<evidence type="ECO:0000256" key="3">
    <source>
        <dbReference type="ARBA" id="ARBA00022692"/>
    </source>
</evidence>
<evidence type="ECO:0000259" key="8">
    <source>
        <dbReference type="Pfam" id="PF03772"/>
    </source>
</evidence>
<dbReference type="PANTHER" id="PTHR30619:SF1">
    <property type="entry name" value="RECOMBINATION PROTEIN 2"/>
    <property type="match status" value="1"/>
</dbReference>
<feature type="transmembrane region" description="Helical" evidence="6">
    <location>
        <begin position="475"/>
        <end position="495"/>
    </location>
</feature>
<evidence type="ECO:0000256" key="6">
    <source>
        <dbReference type="SAM" id="Phobius"/>
    </source>
</evidence>
<dbReference type="InterPro" id="IPR035681">
    <property type="entry name" value="ComA-like_MBL"/>
</dbReference>
<evidence type="ECO:0000313" key="10">
    <source>
        <dbReference type="Proteomes" id="UP000006743"/>
    </source>
</evidence>
<dbReference type="InterPro" id="IPR001279">
    <property type="entry name" value="Metallo-B-lactamas"/>
</dbReference>
<dbReference type="Pfam" id="PF03772">
    <property type="entry name" value="Competence"/>
    <property type="match status" value="1"/>
</dbReference>
<accession>B8F483</accession>
<sequence length="759" mass="86352">MMSIDRVCLMLFFGLLPLIVLPASWLGYVMVFSLALALWGVWRGKLGILLLGGVLAVSYAQIIQLAKKHQEQTAVKVQERVLVKQILKQQEYQTAVVERANGDYVYVNWQADEPLILEASYNAELVLKPLSARLNDGNFDRQKWYVAQHISATATVKKAVKVNEQQGLRAIWLDRMREQTAPFATQGLLLALAFGERAWLSQSHWEIFQQTTTAHLIAISGSHIVLVYLLAFWAVKAGQWLLLRFRCLKAVGLSLYFARGVGWCVALGYSFLAGFQIPTVRAMVAISLVLLVQYARRHYTPWQLWLRGVVLLVVFDPLTLLSDSFWLSVLAVASLIIWYQAFPLKRFDFVKNMQNRVMKLLLELFHLQLGIWLVFSPIQLSFFDGTSPFALLANLIIVPLYSFILIPLILFSLLTDNLFQTWWLCHQLAEWGIDWIEPFSHHWLYLSVDQQWGLICLNLLILIGLYGVFQQRFSLYYGLATVALPLALWIGFHFVKDTLKPPLVKWVNFDVGQGLAMGLIYQHQGKQKAILYDTGVAWQGGTMAELEILPYLRREGIVVEAIFVSHDDNDHAGGVLPLLQAYPNARLILSGKNHYSNQVAEPCIGGNQWQFSTIHLEAIYPLQLSERAKNEHSCVLRVSIGKYRLLLTGDSGIAEERQYASQIGKIDFLQVGHHGSKTSTSQTLLAHTQPTWAIISAGRWNPWKMPNSQVIQRLEQYQVKWLNTAQVGMIQVDFYSDNYNISTARNRFSPWYQGIGANE</sequence>
<protein>
    <submittedName>
        <fullName evidence="9">Recombination protein 2 / DNA internalization-related competence protein ComEC/Rec2 / predicted membrane metal-binding protein</fullName>
    </submittedName>
</protein>
<keyword evidence="10" id="KW-1185">Reference proteome</keyword>
<dbReference type="NCBIfam" id="TIGR00360">
    <property type="entry name" value="ComEC_N-term"/>
    <property type="match status" value="1"/>
</dbReference>
<organism evidence="9 10">
    <name type="scientific">Glaesserella parasuis serovar 5 (strain SH0165)</name>
    <name type="common">Haemophilus parasuis</name>
    <dbReference type="NCBI Taxonomy" id="557723"/>
    <lineage>
        <taxon>Bacteria</taxon>
        <taxon>Pseudomonadati</taxon>
        <taxon>Pseudomonadota</taxon>
        <taxon>Gammaproteobacteria</taxon>
        <taxon>Pasteurellales</taxon>
        <taxon>Pasteurellaceae</taxon>
        <taxon>Glaesserella</taxon>
    </lineage>
</organism>
<feature type="transmembrane region" description="Helical" evidence="6">
    <location>
        <begin position="452"/>
        <end position="469"/>
    </location>
</feature>
<keyword evidence="2" id="KW-1003">Cell membrane</keyword>
<dbReference type="CDD" id="cd07731">
    <property type="entry name" value="ComA-like_MBL-fold"/>
    <property type="match status" value="1"/>
</dbReference>
<evidence type="ECO:0000256" key="5">
    <source>
        <dbReference type="ARBA" id="ARBA00023136"/>
    </source>
</evidence>
<feature type="transmembrane region" description="Helical" evidence="6">
    <location>
        <begin position="247"/>
        <end position="269"/>
    </location>
</feature>
<feature type="domain" description="ComEC/Rec2-related protein" evidence="8">
    <location>
        <begin position="192"/>
        <end position="467"/>
    </location>
</feature>
<feature type="transmembrane region" description="Helical" evidence="6">
    <location>
        <begin position="46"/>
        <end position="66"/>
    </location>
</feature>
<dbReference type="InterPro" id="IPR004477">
    <property type="entry name" value="ComEC_N"/>
</dbReference>
<dbReference type="HOGENOM" id="CLU_010363_3_0_6"/>
<dbReference type="Proteomes" id="UP000006743">
    <property type="component" value="Chromosome"/>
</dbReference>
<keyword evidence="4 6" id="KW-1133">Transmembrane helix</keyword>
<dbReference type="Pfam" id="PF00753">
    <property type="entry name" value="Lactamase_B"/>
    <property type="match status" value="1"/>
</dbReference>
<feature type="transmembrane region" description="Helical" evidence="6">
    <location>
        <begin position="7"/>
        <end position="40"/>
    </location>
</feature>
<feature type="transmembrane region" description="Helical" evidence="6">
    <location>
        <begin position="326"/>
        <end position="344"/>
    </location>
</feature>
<dbReference type="AlphaFoldDB" id="B8F483"/>
<dbReference type="InterPro" id="IPR036866">
    <property type="entry name" value="RibonucZ/Hydroxyglut_hydro"/>
</dbReference>
<dbReference type="SUPFAM" id="SSF56281">
    <property type="entry name" value="Metallo-hydrolase/oxidoreductase"/>
    <property type="match status" value="1"/>
</dbReference>
<comment type="subcellular location">
    <subcellularLocation>
        <location evidence="1">Cell membrane</location>
        <topology evidence="1">Multi-pass membrane protein</topology>
    </subcellularLocation>
</comment>